<evidence type="ECO:0000313" key="3">
    <source>
        <dbReference type="Proteomes" id="UP001054945"/>
    </source>
</evidence>
<protein>
    <submittedName>
        <fullName evidence="2">Uncharacterized protein</fullName>
    </submittedName>
</protein>
<dbReference type="AlphaFoldDB" id="A0AAV4XFD0"/>
<name>A0AAV4XFD0_CAEEX</name>
<evidence type="ECO:0000313" key="2">
    <source>
        <dbReference type="EMBL" id="GIY93347.1"/>
    </source>
</evidence>
<gene>
    <name evidence="2" type="ORF">CEXT_480381</name>
</gene>
<reference evidence="2 3" key="1">
    <citation type="submission" date="2021-06" db="EMBL/GenBank/DDBJ databases">
        <title>Caerostris extrusa draft genome.</title>
        <authorList>
            <person name="Kono N."/>
            <person name="Arakawa K."/>
        </authorList>
    </citation>
    <scope>NUCLEOTIDE SEQUENCE [LARGE SCALE GENOMIC DNA]</scope>
</reference>
<feature type="region of interest" description="Disordered" evidence="1">
    <location>
        <begin position="1"/>
        <end position="22"/>
    </location>
</feature>
<feature type="compositionally biased region" description="Polar residues" evidence="1">
    <location>
        <begin position="1"/>
        <end position="20"/>
    </location>
</feature>
<dbReference type="Proteomes" id="UP001054945">
    <property type="component" value="Unassembled WGS sequence"/>
</dbReference>
<sequence length="93" mass="10954">MDTQKNLQLKGKSQTKTPRNNKYIKSRTFVVGLQKIRPIHVGNDQILERQTLLSGRRWGSRGTRKRQTDRRTDLHTRTTVEARELIRKPRTCV</sequence>
<keyword evidence="3" id="KW-1185">Reference proteome</keyword>
<accession>A0AAV4XFD0</accession>
<organism evidence="2 3">
    <name type="scientific">Caerostris extrusa</name>
    <name type="common">Bark spider</name>
    <name type="synonym">Caerostris bankana</name>
    <dbReference type="NCBI Taxonomy" id="172846"/>
    <lineage>
        <taxon>Eukaryota</taxon>
        <taxon>Metazoa</taxon>
        <taxon>Ecdysozoa</taxon>
        <taxon>Arthropoda</taxon>
        <taxon>Chelicerata</taxon>
        <taxon>Arachnida</taxon>
        <taxon>Araneae</taxon>
        <taxon>Araneomorphae</taxon>
        <taxon>Entelegynae</taxon>
        <taxon>Araneoidea</taxon>
        <taxon>Araneidae</taxon>
        <taxon>Caerostris</taxon>
    </lineage>
</organism>
<proteinExistence type="predicted"/>
<evidence type="ECO:0000256" key="1">
    <source>
        <dbReference type="SAM" id="MobiDB-lite"/>
    </source>
</evidence>
<dbReference type="EMBL" id="BPLR01000259">
    <property type="protein sequence ID" value="GIY93347.1"/>
    <property type="molecule type" value="Genomic_DNA"/>
</dbReference>
<comment type="caution">
    <text evidence="2">The sequence shown here is derived from an EMBL/GenBank/DDBJ whole genome shotgun (WGS) entry which is preliminary data.</text>
</comment>